<feature type="signal peptide" evidence="2">
    <location>
        <begin position="1"/>
        <end position="26"/>
    </location>
</feature>
<reference evidence="3 4" key="1">
    <citation type="submission" date="2018-07" db="EMBL/GenBank/DDBJ databases">
        <authorList>
            <person name="Ye Y."/>
        </authorList>
    </citation>
    <scope>NUCLEOTIDE SEQUENCE [LARGE SCALE GENOMIC DNA]</scope>
    <source>
        <strain evidence="4">H14(2018)</strain>
    </source>
</reference>
<accession>A0A6N3JX00</accession>
<sequence length="138" mass="13474">MTRTRILPAAAVLVALALTGCSSEDADPPAAAPTASPTASASPSPAASGPDSYAVRACKRAADAIDAAGDGLDELAAAAYEAQQSSEQKIARAGALLDEQVKLAEAAQGASDEAVMEAGATAGALKFTGTCAEVGLVN</sequence>
<reference evidence="3 4" key="2">
    <citation type="submission" date="2018-08" db="EMBL/GenBank/DDBJ databases">
        <title>Streptomyces kandeliansis sp. nov., an endophytic bacterium isolated from mangrove plant.</title>
        <authorList>
            <person name="Wang R."/>
        </authorList>
    </citation>
    <scope>NUCLEOTIDE SEQUENCE [LARGE SCALE GENOMIC DNA]</scope>
    <source>
        <strain evidence="4">H14(2018)</strain>
    </source>
</reference>
<gene>
    <name evidence="3" type="ORF">DVH21_05250</name>
</gene>
<feature type="chain" id="PRO_5026710808" evidence="2">
    <location>
        <begin position="27"/>
        <end position="138"/>
    </location>
</feature>
<proteinExistence type="predicted"/>
<organism evidence="3 4">
    <name type="scientific">Micromonospora aurantiaca</name>
    <name type="common">nom. illeg.</name>
    <dbReference type="NCBI Taxonomy" id="47850"/>
    <lineage>
        <taxon>Bacteria</taxon>
        <taxon>Bacillati</taxon>
        <taxon>Actinomycetota</taxon>
        <taxon>Actinomycetes</taxon>
        <taxon>Micromonosporales</taxon>
        <taxon>Micromonosporaceae</taxon>
        <taxon>Micromonospora</taxon>
    </lineage>
</organism>
<evidence type="ECO:0000313" key="3">
    <source>
        <dbReference type="EMBL" id="AXH89389.1"/>
    </source>
</evidence>
<keyword evidence="2" id="KW-0732">Signal</keyword>
<dbReference type="EMBL" id="CP031263">
    <property type="protein sequence ID" value="AXH89389.1"/>
    <property type="molecule type" value="Genomic_DNA"/>
</dbReference>
<protein>
    <submittedName>
        <fullName evidence="3">Uncharacterized protein</fullName>
    </submittedName>
</protein>
<evidence type="ECO:0000313" key="4">
    <source>
        <dbReference type="Proteomes" id="UP000253958"/>
    </source>
</evidence>
<evidence type="ECO:0000256" key="2">
    <source>
        <dbReference type="SAM" id="SignalP"/>
    </source>
</evidence>
<feature type="region of interest" description="Disordered" evidence="1">
    <location>
        <begin position="24"/>
        <end position="51"/>
    </location>
</feature>
<evidence type="ECO:0000256" key="1">
    <source>
        <dbReference type="SAM" id="MobiDB-lite"/>
    </source>
</evidence>
<dbReference type="PROSITE" id="PS51257">
    <property type="entry name" value="PROKAR_LIPOPROTEIN"/>
    <property type="match status" value="1"/>
</dbReference>
<name>A0A6N3JX00_9ACTN</name>
<dbReference type="AlphaFoldDB" id="A0A6N3JX00"/>
<feature type="compositionally biased region" description="Low complexity" evidence="1">
    <location>
        <begin position="28"/>
        <end position="51"/>
    </location>
</feature>
<dbReference type="RefSeq" id="WP_114918943.1">
    <property type="nucleotide sequence ID" value="NZ_CP031263.1"/>
</dbReference>
<dbReference type="Proteomes" id="UP000253958">
    <property type="component" value="Chromosome"/>
</dbReference>